<accession>A0ABW5R919</accession>
<dbReference type="RefSeq" id="WP_379929010.1">
    <property type="nucleotide sequence ID" value="NZ_JBHUMM010000012.1"/>
</dbReference>
<gene>
    <name evidence="7" type="ORF">ACFSUC_07950</name>
</gene>
<feature type="transmembrane region" description="Helical" evidence="6">
    <location>
        <begin position="90"/>
        <end position="120"/>
    </location>
</feature>
<dbReference type="InterPro" id="IPR002797">
    <property type="entry name" value="Polysacc_synth"/>
</dbReference>
<dbReference type="PANTHER" id="PTHR30250:SF21">
    <property type="entry name" value="LIPID II FLIPPASE MURJ"/>
    <property type="match status" value="1"/>
</dbReference>
<keyword evidence="4 6" id="KW-1133">Transmembrane helix</keyword>
<evidence type="ECO:0000256" key="1">
    <source>
        <dbReference type="ARBA" id="ARBA00004651"/>
    </source>
</evidence>
<dbReference type="PANTHER" id="PTHR30250">
    <property type="entry name" value="PST FAMILY PREDICTED COLANIC ACID TRANSPORTER"/>
    <property type="match status" value="1"/>
</dbReference>
<feature type="transmembrane region" description="Helical" evidence="6">
    <location>
        <begin position="12"/>
        <end position="33"/>
    </location>
</feature>
<sequence>MAGGTSSATSTLAKGAAILGAAAIVSKLLGVLQKVPLQNIGGDEAFGIYSIVFPFYTLILFLATAGFPVAVSKFVSEAIQQGQDEETGHILLSAFVVLTGTGLLFFAVLFFGAPGIAYLIGNDQTVRSIQSVSLALFFVPVMAALRGYYQGKQNMVPTAASQVWEQFVRVGTMLALLWWFHQADFGHDWVAAGATFGSATGALAGLLVMIYYHRKYVRQRRKQQVEEHVSASLGHVSSRPRISKYWIRKLTQYALPICLGAIVVPILNIADTFTMPRLIAAQGYTAAAAMKEYGIYARGLPLVQMVAMLFSSMSVALVPAIAASRAKGSVRGVQLQARTALRLTWLVGLASSVGLCLLATPINGMFYTNTMGSDTIRILAFTIMFSVTNIMTASVLQGMDAVRIPALHLMIAALMKVALNLLLVPVYGIQGAAIAAVVSFGTAAALNIRSLIRMQTITLKWKMDMGIPLIAVAAMALVLQGWQWLLQLLPLLEMGWPARATATLTSLTGVLIGAVVFVIVLITMKGLEPEEIRHIPGLRFRQSRGKVKP</sequence>
<evidence type="ECO:0000313" key="7">
    <source>
        <dbReference type="EMBL" id="MFD2671536.1"/>
    </source>
</evidence>
<dbReference type="Proteomes" id="UP001597497">
    <property type="component" value="Unassembled WGS sequence"/>
</dbReference>
<feature type="transmembrane region" description="Helical" evidence="6">
    <location>
        <begin position="45"/>
        <end position="70"/>
    </location>
</feature>
<feature type="transmembrane region" description="Helical" evidence="6">
    <location>
        <begin position="464"/>
        <end position="482"/>
    </location>
</feature>
<keyword evidence="5 6" id="KW-0472">Membrane</keyword>
<dbReference type="InterPro" id="IPR050833">
    <property type="entry name" value="Poly_Biosynth_Transport"/>
</dbReference>
<name>A0ABW5R919_9BACL</name>
<dbReference type="CDD" id="cd13124">
    <property type="entry name" value="MATE_SpoVB_like"/>
    <property type="match status" value="1"/>
</dbReference>
<evidence type="ECO:0000256" key="2">
    <source>
        <dbReference type="ARBA" id="ARBA00022475"/>
    </source>
</evidence>
<feature type="transmembrane region" description="Helical" evidence="6">
    <location>
        <begin position="408"/>
        <end position="427"/>
    </location>
</feature>
<proteinExistence type="predicted"/>
<keyword evidence="3 6" id="KW-0812">Transmembrane</keyword>
<feature type="transmembrane region" description="Helical" evidence="6">
    <location>
        <begin position="250"/>
        <end position="270"/>
    </location>
</feature>
<dbReference type="Pfam" id="PF01943">
    <property type="entry name" value="Polysacc_synt"/>
    <property type="match status" value="1"/>
</dbReference>
<dbReference type="PIRSF" id="PIRSF038958">
    <property type="entry name" value="PG_synth_SpoVB"/>
    <property type="match status" value="1"/>
</dbReference>
<feature type="transmembrane region" description="Helical" evidence="6">
    <location>
        <begin position="433"/>
        <end position="452"/>
    </location>
</feature>
<organism evidence="7 8">
    <name type="scientific">Marinicrinis sediminis</name>
    <dbReference type="NCBI Taxonomy" id="1652465"/>
    <lineage>
        <taxon>Bacteria</taxon>
        <taxon>Bacillati</taxon>
        <taxon>Bacillota</taxon>
        <taxon>Bacilli</taxon>
        <taxon>Bacillales</taxon>
        <taxon>Paenibacillaceae</taxon>
    </lineage>
</organism>
<feature type="transmembrane region" description="Helical" evidence="6">
    <location>
        <begin position="132"/>
        <end position="149"/>
    </location>
</feature>
<feature type="transmembrane region" description="Helical" evidence="6">
    <location>
        <begin position="189"/>
        <end position="212"/>
    </location>
</feature>
<feature type="transmembrane region" description="Helical" evidence="6">
    <location>
        <begin position="378"/>
        <end position="396"/>
    </location>
</feature>
<evidence type="ECO:0000256" key="5">
    <source>
        <dbReference type="ARBA" id="ARBA00023136"/>
    </source>
</evidence>
<reference evidence="8" key="1">
    <citation type="journal article" date="2019" name="Int. J. Syst. Evol. Microbiol.">
        <title>The Global Catalogue of Microorganisms (GCM) 10K type strain sequencing project: providing services to taxonomists for standard genome sequencing and annotation.</title>
        <authorList>
            <consortium name="The Broad Institute Genomics Platform"/>
            <consortium name="The Broad Institute Genome Sequencing Center for Infectious Disease"/>
            <person name="Wu L."/>
            <person name="Ma J."/>
        </authorList>
    </citation>
    <scope>NUCLEOTIDE SEQUENCE [LARGE SCALE GENOMIC DNA]</scope>
    <source>
        <strain evidence="8">KCTC 33676</strain>
    </source>
</reference>
<comment type="subcellular location">
    <subcellularLocation>
        <location evidence="1">Cell membrane</location>
        <topology evidence="1">Multi-pass membrane protein</topology>
    </subcellularLocation>
</comment>
<evidence type="ECO:0000313" key="8">
    <source>
        <dbReference type="Proteomes" id="UP001597497"/>
    </source>
</evidence>
<dbReference type="InterPro" id="IPR024923">
    <property type="entry name" value="PG_synth_SpoVB"/>
</dbReference>
<evidence type="ECO:0000256" key="4">
    <source>
        <dbReference type="ARBA" id="ARBA00022989"/>
    </source>
</evidence>
<evidence type="ECO:0000256" key="6">
    <source>
        <dbReference type="SAM" id="Phobius"/>
    </source>
</evidence>
<dbReference type="EMBL" id="JBHUMM010000012">
    <property type="protein sequence ID" value="MFD2671536.1"/>
    <property type="molecule type" value="Genomic_DNA"/>
</dbReference>
<protein>
    <submittedName>
        <fullName evidence="7">Oligosaccharide flippase family protein</fullName>
    </submittedName>
</protein>
<feature type="transmembrane region" description="Helical" evidence="6">
    <location>
        <begin position="502"/>
        <end position="524"/>
    </location>
</feature>
<comment type="caution">
    <text evidence="7">The sequence shown here is derived from an EMBL/GenBank/DDBJ whole genome shotgun (WGS) entry which is preliminary data.</text>
</comment>
<evidence type="ECO:0000256" key="3">
    <source>
        <dbReference type="ARBA" id="ARBA00022692"/>
    </source>
</evidence>
<keyword evidence="8" id="KW-1185">Reference proteome</keyword>
<feature type="transmembrane region" description="Helical" evidence="6">
    <location>
        <begin position="302"/>
        <end position="322"/>
    </location>
</feature>
<keyword evidence="2" id="KW-1003">Cell membrane</keyword>
<feature type="transmembrane region" description="Helical" evidence="6">
    <location>
        <begin position="343"/>
        <end position="366"/>
    </location>
</feature>